<dbReference type="InterPro" id="IPR007707">
    <property type="entry name" value="TACC_C"/>
</dbReference>
<feature type="compositionally biased region" description="Basic and acidic residues" evidence="8">
    <location>
        <begin position="56"/>
        <end position="73"/>
    </location>
</feature>
<feature type="compositionally biased region" description="Polar residues" evidence="8">
    <location>
        <begin position="74"/>
        <end position="94"/>
    </location>
</feature>
<organism evidence="10 11">
    <name type="scientific">Nezara viridula</name>
    <name type="common">Southern green stink bug</name>
    <name type="synonym">Cimex viridulus</name>
    <dbReference type="NCBI Taxonomy" id="85310"/>
    <lineage>
        <taxon>Eukaryota</taxon>
        <taxon>Metazoa</taxon>
        <taxon>Ecdysozoa</taxon>
        <taxon>Arthropoda</taxon>
        <taxon>Hexapoda</taxon>
        <taxon>Insecta</taxon>
        <taxon>Pterygota</taxon>
        <taxon>Neoptera</taxon>
        <taxon>Paraneoptera</taxon>
        <taxon>Hemiptera</taxon>
        <taxon>Heteroptera</taxon>
        <taxon>Panheteroptera</taxon>
        <taxon>Pentatomomorpha</taxon>
        <taxon>Pentatomoidea</taxon>
        <taxon>Pentatomidae</taxon>
        <taxon>Pentatominae</taxon>
        <taxon>Nezara</taxon>
    </lineage>
</organism>
<keyword evidence="4" id="KW-0597">Phosphoprotein</keyword>
<evidence type="ECO:0000256" key="7">
    <source>
        <dbReference type="SAM" id="Coils"/>
    </source>
</evidence>
<evidence type="ECO:0000313" key="10">
    <source>
        <dbReference type="EMBL" id="CAH1403554.1"/>
    </source>
</evidence>
<protein>
    <recommendedName>
        <fullName evidence="9">Transforming acidic coiled-coil-containing protein C-terminal domain-containing protein</fullName>
    </recommendedName>
</protein>
<evidence type="ECO:0000256" key="5">
    <source>
        <dbReference type="ARBA" id="ARBA00023054"/>
    </source>
</evidence>
<dbReference type="Gene3D" id="1.20.5.1700">
    <property type="match status" value="1"/>
</dbReference>
<name>A0A9P0MSN2_NEZVI</name>
<sequence length="338" mass="38667">MLKNLTDMPSGQADLNKSEAGPITADEDFDKSEFIRESGRFSASNKNISTSTEKSMNSEKLETKESSMKEKDSTPTSKLSAVNKAKQSVGTPSPRQEILAREISKLQDLMIKHEESYEEAIQSRSEEVENLRKRLAELETGNSLGKKLTDAQSQVDKLKKELEESLTCKRQLIMIMEEYEKTIAQVVAKREDEKKEFESAKEAIAAERDTALAHLSNMEIAFNDIHQKYERCKAVIEAFKQNEEAYKTSLLENERTIQQLEENYLRLKAHATEKLEEANIELERLQSSHVSDTAKMNAINRKTEIRIKSLEESLEQKKREVEELTKICDDLISKVEEK</sequence>
<evidence type="ECO:0000256" key="1">
    <source>
        <dbReference type="ARBA" id="ARBA00004245"/>
    </source>
</evidence>
<dbReference type="GO" id="GO:0007052">
    <property type="term" value="P:mitotic spindle organization"/>
    <property type="evidence" value="ECO:0007669"/>
    <property type="project" value="InterPro"/>
</dbReference>
<keyword evidence="5 7" id="KW-0175">Coiled coil</keyword>
<keyword evidence="11" id="KW-1185">Reference proteome</keyword>
<comment type="subcellular location">
    <subcellularLocation>
        <location evidence="1">Cytoplasm</location>
        <location evidence="1">Cytoskeleton</location>
    </subcellularLocation>
</comment>
<proteinExistence type="inferred from homology"/>
<dbReference type="GO" id="GO:0005856">
    <property type="term" value="C:cytoskeleton"/>
    <property type="evidence" value="ECO:0007669"/>
    <property type="project" value="UniProtKB-SubCell"/>
</dbReference>
<dbReference type="InterPro" id="IPR039915">
    <property type="entry name" value="TACC"/>
</dbReference>
<evidence type="ECO:0000256" key="8">
    <source>
        <dbReference type="SAM" id="MobiDB-lite"/>
    </source>
</evidence>
<feature type="region of interest" description="Disordered" evidence="8">
    <location>
        <begin position="1"/>
        <end position="98"/>
    </location>
</feature>
<keyword evidence="3" id="KW-0963">Cytoplasm</keyword>
<dbReference type="FunFam" id="1.20.5.1700:FF:000001">
    <property type="entry name" value="Transforming acidic coiled-coil-containing protein 1 isoform 2"/>
    <property type="match status" value="1"/>
</dbReference>
<comment type="similarity">
    <text evidence="2">Belongs to the TACC family.</text>
</comment>
<evidence type="ECO:0000256" key="2">
    <source>
        <dbReference type="ARBA" id="ARBA00009423"/>
    </source>
</evidence>
<dbReference type="PANTHER" id="PTHR13924">
    <property type="entry name" value="TRANSFORMING ACIDIC COILED-COIL CONTAINING PROTEIN 1/2"/>
    <property type="match status" value="1"/>
</dbReference>
<dbReference type="Pfam" id="PF05010">
    <property type="entry name" value="TACC_C"/>
    <property type="match status" value="1"/>
</dbReference>
<feature type="coiled-coil region" evidence="7">
    <location>
        <begin position="114"/>
        <end position="210"/>
    </location>
</feature>
<dbReference type="EMBL" id="OV725081">
    <property type="protein sequence ID" value="CAH1403554.1"/>
    <property type="molecule type" value="Genomic_DNA"/>
</dbReference>
<evidence type="ECO:0000313" key="11">
    <source>
        <dbReference type="Proteomes" id="UP001152798"/>
    </source>
</evidence>
<dbReference type="GO" id="GO:0005737">
    <property type="term" value="C:cytoplasm"/>
    <property type="evidence" value="ECO:0007669"/>
    <property type="project" value="TreeGrafter"/>
</dbReference>
<dbReference type="AlphaFoldDB" id="A0A9P0MSN2"/>
<evidence type="ECO:0000256" key="3">
    <source>
        <dbReference type="ARBA" id="ARBA00022490"/>
    </source>
</evidence>
<reference evidence="10" key="1">
    <citation type="submission" date="2022-01" db="EMBL/GenBank/DDBJ databases">
        <authorList>
            <person name="King R."/>
        </authorList>
    </citation>
    <scope>NUCLEOTIDE SEQUENCE</scope>
</reference>
<keyword evidence="6" id="KW-0206">Cytoskeleton</keyword>
<accession>A0A9P0MSN2</accession>
<feature type="domain" description="Transforming acidic coiled-coil-containing protein C-terminal" evidence="9">
    <location>
        <begin position="146"/>
        <end position="332"/>
    </location>
</feature>
<feature type="compositionally biased region" description="Polar residues" evidence="8">
    <location>
        <begin position="41"/>
        <end position="55"/>
    </location>
</feature>
<dbReference type="OrthoDB" id="10255048at2759"/>
<feature type="coiled-coil region" evidence="7">
    <location>
        <begin position="243"/>
        <end position="334"/>
    </location>
</feature>
<dbReference type="Proteomes" id="UP001152798">
    <property type="component" value="Chromosome 5"/>
</dbReference>
<gene>
    <name evidence="10" type="ORF">NEZAVI_LOCUS12147</name>
</gene>
<dbReference type="PANTHER" id="PTHR13924:SF10">
    <property type="entry name" value="TRANSFORMING ACIDIC COILED-COIL PROTEIN, ISOFORM K"/>
    <property type="match status" value="1"/>
</dbReference>
<evidence type="ECO:0000256" key="6">
    <source>
        <dbReference type="ARBA" id="ARBA00023212"/>
    </source>
</evidence>
<evidence type="ECO:0000259" key="9">
    <source>
        <dbReference type="Pfam" id="PF05010"/>
    </source>
</evidence>
<evidence type="ECO:0000256" key="4">
    <source>
        <dbReference type="ARBA" id="ARBA00022553"/>
    </source>
</evidence>